<proteinExistence type="predicted"/>
<sequence length="184" mass="20498">MYCWDCKRRLVPETNSALYLSISSKDERISSIGLLSPYDELPFDYLEKVLQEIYGRIHHLPYYKFAFSAHITLDVGLPPANVQSLLKTVCLGITKIPALASAITNYALSPASTVGDKCPTICACSLPYNCVKIRFTVEIILDNSQFLPTISLLSNSPTLPFKHNLKKPSTLILSVLFAKLFPEV</sequence>
<comment type="caution">
    <text evidence="1">The sequence shown here is derived from an EMBL/GenBank/DDBJ whole genome shotgun (WGS) entry which is preliminary data.</text>
</comment>
<protein>
    <submittedName>
        <fullName evidence="1">880_t:CDS:1</fullName>
    </submittedName>
</protein>
<evidence type="ECO:0000313" key="2">
    <source>
        <dbReference type="Proteomes" id="UP000789570"/>
    </source>
</evidence>
<keyword evidence="2" id="KW-1185">Reference proteome</keyword>
<gene>
    <name evidence="1" type="ORF">FCALED_LOCUS7998</name>
</gene>
<name>A0A9N9C6S8_9GLOM</name>
<reference evidence="1" key="1">
    <citation type="submission" date="2021-06" db="EMBL/GenBank/DDBJ databases">
        <authorList>
            <person name="Kallberg Y."/>
            <person name="Tangrot J."/>
            <person name="Rosling A."/>
        </authorList>
    </citation>
    <scope>NUCLEOTIDE SEQUENCE</scope>
    <source>
        <strain evidence="1">UK204</strain>
    </source>
</reference>
<dbReference type="EMBL" id="CAJVPQ010002245">
    <property type="protein sequence ID" value="CAG8589153.1"/>
    <property type="molecule type" value="Genomic_DNA"/>
</dbReference>
<dbReference type="Proteomes" id="UP000789570">
    <property type="component" value="Unassembled WGS sequence"/>
</dbReference>
<accession>A0A9N9C6S8</accession>
<organism evidence="1 2">
    <name type="scientific">Funneliformis caledonium</name>
    <dbReference type="NCBI Taxonomy" id="1117310"/>
    <lineage>
        <taxon>Eukaryota</taxon>
        <taxon>Fungi</taxon>
        <taxon>Fungi incertae sedis</taxon>
        <taxon>Mucoromycota</taxon>
        <taxon>Glomeromycotina</taxon>
        <taxon>Glomeromycetes</taxon>
        <taxon>Glomerales</taxon>
        <taxon>Glomeraceae</taxon>
        <taxon>Funneliformis</taxon>
    </lineage>
</organism>
<dbReference type="AlphaFoldDB" id="A0A9N9C6S8"/>
<feature type="non-terminal residue" evidence="1">
    <location>
        <position position="1"/>
    </location>
</feature>
<evidence type="ECO:0000313" key="1">
    <source>
        <dbReference type="EMBL" id="CAG8589153.1"/>
    </source>
</evidence>